<dbReference type="SUPFAM" id="SSF56300">
    <property type="entry name" value="Metallo-dependent phosphatases"/>
    <property type="match status" value="1"/>
</dbReference>
<protein>
    <recommendedName>
        <fullName evidence="2">Phosphoesterase</fullName>
        <ecNumber evidence="2">3.1.4.-</ecNumber>
    </recommendedName>
</protein>
<name>A0A1F5T3C3_9BACT</name>
<dbReference type="PANTHER" id="PTHR43165:SF1">
    <property type="entry name" value="PHOSPHODIESTERASE MJ0936"/>
    <property type="match status" value="1"/>
</dbReference>
<organism evidence="4 5">
    <name type="scientific">Candidatus Falkowbacteria bacterium RIFOXYC2_FULL_36_12</name>
    <dbReference type="NCBI Taxonomy" id="1798002"/>
    <lineage>
        <taxon>Bacteria</taxon>
        <taxon>Candidatus Falkowiibacteriota</taxon>
    </lineage>
</organism>
<keyword evidence="2" id="KW-0479">Metal-binding</keyword>
<evidence type="ECO:0000313" key="5">
    <source>
        <dbReference type="Proteomes" id="UP000179001"/>
    </source>
</evidence>
<dbReference type="InterPro" id="IPR029052">
    <property type="entry name" value="Metallo-depent_PP-like"/>
</dbReference>
<dbReference type="AlphaFoldDB" id="A0A1F5T3C3"/>
<evidence type="ECO:0000259" key="3">
    <source>
        <dbReference type="Pfam" id="PF12850"/>
    </source>
</evidence>
<dbReference type="STRING" id="1798002.A2478_01780"/>
<sequence length="173" mass="20091">MSTIAICSDSHDNIPNIDKFLNYCKRHNIKLMIHCGDITTLETKKYFQENFRGKIYFVEGNADITSIEQEKSIETKRTNRFQVIKRAPVPFLELIVDQIQIAVCHKKDKAIRLAKKGFYHFVFFGHTHKPWQEKIDKSFIINPGTLAGMFTPPSFATYNTTTKQLELIQVHNL</sequence>
<dbReference type="InterPro" id="IPR000979">
    <property type="entry name" value="Phosphodiesterase_MJ0936/Vps29"/>
</dbReference>
<evidence type="ECO:0000256" key="2">
    <source>
        <dbReference type="RuleBase" id="RU362039"/>
    </source>
</evidence>
<dbReference type="PANTHER" id="PTHR43165">
    <property type="entry name" value="METALLOPHOSPHOESTERASE"/>
    <property type="match status" value="1"/>
</dbReference>
<dbReference type="Gene3D" id="3.60.21.10">
    <property type="match status" value="1"/>
</dbReference>
<proteinExistence type="inferred from homology"/>
<dbReference type="InterPro" id="IPR053193">
    <property type="entry name" value="MetalloPDE_YfcE-like"/>
</dbReference>
<dbReference type="EMBL" id="MFGJ01000001">
    <property type="protein sequence ID" value="OGF33409.1"/>
    <property type="molecule type" value="Genomic_DNA"/>
</dbReference>
<dbReference type="EC" id="3.1.4.-" evidence="2"/>
<feature type="domain" description="Calcineurin-like phosphoesterase" evidence="3">
    <location>
        <begin position="4"/>
        <end position="162"/>
    </location>
</feature>
<gene>
    <name evidence="4" type="ORF">A2478_01780</name>
</gene>
<comment type="cofactor">
    <cofactor evidence="2">
        <name>a divalent metal cation</name>
        <dbReference type="ChEBI" id="CHEBI:60240"/>
    </cofactor>
</comment>
<accession>A0A1F5T3C3</accession>
<evidence type="ECO:0000256" key="1">
    <source>
        <dbReference type="ARBA" id="ARBA00008950"/>
    </source>
</evidence>
<dbReference type="Pfam" id="PF12850">
    <property type="entry name" value="Metallophos_2"/>
    <property type="match status" value="1"/>
</dbReference>
<comment type="similarity">
    <text evidence="1 2">Belongs to the metallophosphoesterase superfamily. YfcE family.</text>
</comment>
<dbReference type="GO" id="GO:0046872">
    <property type="term" value="F:metal ion binding"/>
    <property type="evidence" value="ECO:0007669"/>
    <property type="project" value="UniProtKB-KW"/>
</dbReference>
<comment type="caution">
    <text evidence="4">The sequence shown here is derived from an EMBL/GenBank/DDBJ whole genome shotgun (WGS) entry which is preliminary data.</text>
</comment>
<reference evidence="4 5" key="1">
    <citation type="journal article" date="2016" name="Nat. Commun.">
        <title>Thousands of microbial genomes shed light on interconnected biogeochemical processes in an aquifer system.</title>
        <authorList>
            <person name="Anantharaman K."/>
            <person name="Brown C.T."/>
            <person name="Hug L.A."/>
            <person name="Sharon I."/>
            <person name="Castelle C.J."/>
            <person name="Probst A.J."/>
            <person name="Thomas B.C."/>
            <person name="Singh A."/>
            <person name="Wilkins M.J."/>
            <person name="Karaoz U."/>
            <person name="Brodie E.L."/>
            <person name="Williams K.H."/>
            <person name="Hubbard S.S."/>
            <person name="Banfield J.F."/>
        </authorList>
    </citation>
    <scope>NUCLEOTIDE SEQUENCE [LARGE SCALE GENOMIC DNA]</scope>
</reference>
<dbReference type="InterPro" id="IPR024654">
    <property type="entry name" value="Calcineurin-like_PHP_lpxH"/>
</dbReference>
<evidence type="ECO:0000313" key="4">
    <source>
        <dbReference type="EMBL" id="OGF33409.1"/>
    </source>
</evidence>
<dbReference type="GO" id="GO:0016787">
    <property type="term" value="F:hydrolase activity"/>
    <property type="evidence" value="ECO:0007669"/>
    <property type="project" value="UniProtKB-UniRule"/>
</dbReference>
<dbReference type="Proteomes" id="UP000179001">
    <property type="component" value="Unassembled WGS sequence"/>
</dbReference>
<dbReference type="NCBIfam" id="TIGR00040">
    <property type="entry name" value="yfcE"/>
    <property type="match status" value="1"/>
</dbReference>